<dbReference type="InterPro" id="IPR001173">
    <property type="entry name" value="Glyco_trans_2-like"/>
</dbReference>
<dbReference type="RefSeq" id="WP_018499764.1">
    <property type="nucleotide sequence ID" value="NZ_AP019829.2"/>
</dbReference>
<keyword evidence="1" id="KW-0472">Membrane</keyword>
<organism evidence="3 4">
    <name type="scientific">Leptotrichia wadei</name>
    <dbReference type="NCBI Taxonomy" id="157687"/>
    <lineage>
        <taxon>Bacteria</taxon>
        <taxon>Fusobacteriati</taxon>
        <taxon>Fusobacteriota</taxon>
        <taxon>Fusobacteriia</taxon>
        <taxon>Fusobacteriales</taxon>
        <taxon>Leptotrichiaceae</taxon>
        <taxon>Leptotrichia</taxon>
    </lineage>
</organism>
<dbReference type="Proteomes" id="UP000321943">
    <property type="component" value="Chromosome"/>
</dbReference>
<keyword evidence="1" id="KW-0812">Transmembrane</keyword>
<dbReference type="GeneID" id="84803502"/>
<feature type="domain" description="Glycosyltransferase 2-like" evidence="2">
    <location>
        <begin position="30"/>
        <end position="136"/>
    </location>
</feature>
<feature type="transmembrane region" description="Helical" evidence="1">
    <location>
        <begin position="257"/>
        <end position="281"/>
    </location>
</feature>
<dbReference type="SUPFAM" id="SSF53448">
    <property type="entry name" value="Nucleotide-diphospho-sugar transferases"/>
    <property type="match status" value="1"/>
</dbReference>
<dbReference type="EMBL" id="AP019829">
    <property type="protein sequence ID" value="BBM41912.1"/>
    <property type="molecule type" value="Genomic_DNA"/>
</dbReference>
<evidence type="ECO:0000313" key="3">
    <source>
        <dbReference type="EMBL" id="BBM41912.1"/>
    </source>
</evidence>
<dbReference type="AlphaFoldDB" id="A0A7U6L8R1"/>
<dbReference type="KEGG" id="lwd:JCM16777_0136"/>
<evidence type="ECO:0000313" key="4">
    <source>
        <dbReference type="Proteomes" id="UP000321943"/>
    </source>
</evidence>
<dbReference type="Pfam" id="PF00535">
    <property type="entry name" value="Glycos_transf_2"/>
    <property type="match status" value="1"/>
</dbReference>
<protein>
    <recommendedName>
        <fullName evidence="2">Glycosyltransferase 2-like domain-containing protein</fullName>
    </recommendedName>
</protein>
<keyword evidence="1" id="KW-1133">Transmembrane helix</keyword>
<accession>A0A7U6L8R1</accession>
<sequence>MIKTLEQNYISVVLVINDDNMQVEKKIKEIKKVLNNNFKNSEIVIVDNTTKTDSLESLKSLNFKHTEIKLPIKHRTQQALNAGTAIAIGDYIVEIEDISFDIDYNKIMEMYRKSQEGYDFVFLTPKKSRKSSKVFYNILNKYFKNSFNEDINSSVMTLSSRRGQNKVAEVGKRIINRNVAYVVSGLKSSYIVINMDYKNNRGFSENLMLMFDTLIYYTDAIMIFTQRLAFGFFILFGLGVVYSIITKIARETVEGWASLFIILSLGFFGLFFILSIVIRYLHHILQNSLNTKDYIYRSVDKK</sequence>
<dbReference type="InterPro" id="IPR029044">
    <property type="entry name" value="Nucleotide-diphossugar_trans"/>
</dbReference>
<feature type="transmembrane region" description="Helical" evidence="1">
    <location>
        <begin position="228"/>
        <end position="245"/>
    </location>
</feature>
<proteinExistence type="predicted"/>
<reference evidence="3 4" key="1">
    <citation type="submission" date="2019-07" db="EMBL/GenBank/DDBJ databases">
        <title>Complete Genome Sequence of Leptotrichia wadei Strain JCM16777.</title>
        <authorList>
            <person name="Watanabe S."/>
            <person name="Cui L."/>
        </authorList>
    </citation>
    <scope>NUCLEOTIDE SEQUENCE [LARGE SCALE GENOMIC DNA]</scope>
    <source>
        <strain evidence="3 4">JCM16777</strain>
    </source>
</reference>
<evidence type="ECO:0000259" key="2">
    <source>
        <dbReference type="Pfam" id="PF00535"/>
    </source>
</evidence>
<name>A0A7U6L8R1_9FUSO</name>
<evidence type="ECO:0000256" key="1">
    <source>
        <dbReference type="SAM" id="Phobius"/>
    </source>
</evidence>
<gene>
    <name evidence="3" type="ORF">JCM16777_0136</name>
</gene>
<dbReference type="Gene3D" id="3.90.550.10">
    <property type="entry name" value="Spore Coat Polysaccharide Biosynthesis Protein SpsA, Chain A"/>
    <property type="match status" value="1"/>
</dbReference>